<feature type="compositionally biased region" description="Basic and acidic residues" evidence="1">
    <location>
        <begin position="1"/>
        <end position="14"/>
    </location>
</feature>
<dbReference type="GeneID" id="85370554"/>
<dbReference type="RefSeq" id="XP_060353983.1">
    <property type="nucleotide sequence ID" value="XM_060486655.1"/>
</dbReference>
<proteinExistence type="predicted"/>
<accession>A0ABQ9SZW1</accession>
<evidence type="ECO:0000313" key="3">
    <source>
        <dbReference type="Proteomes" id="UP001241169"/>
    </source>
</evidence>
<feature type="compositionally biased region" description="Basic residues" evidence="1">
    <location>
        <begin position="15"/>
        <end position="24"/>
    </location>
</feature>
<gene>
    <name evidence="2" type="ORF">CPAR01_02367</name>
</gene>
<comment type="caution">
    <text evidence="2">The sequence shown here is derived from an EMBL/GenBank/DDBJ whole genome shotgun (WGS) entry which is preliminary data.</text>
</comment>
<feature type="region of interest" description="Disordered" evidence="1">
    <location>
        <begin position="1"/>
        <end position="36"/>
    </location>
</feature>
<protein>
    <submittedName>
        <fullName evidence="2">Uncharacterized protein</fullName>
    </submittedName>
</protein>
<organism evidence="2 3">
    <name type="scientific">Colletotrichum paranaense</name>
    <dbReference type="NCBI Taxonomy" id="1914294"/>
    <lineage>
        <taxon>Eukaryota</taxon>
        <taxon>Fungi</taxon>
        <taxon>Dikarya</taxon>
        <taxon>Ascomycota</taxon>
        <taxon>Pezizomycotina</taxon>
        <taxon>Sordariomycetes</taxon>
        <taxon>Hypocreomycetidae</taxon>
        <taxon>Glomerellales</taxon>
        <taxon>Glomerellaceae</taxon>
        <taxon>Colletotrichum</taxon>
        <taxon>Colletotrichum acutatum species complex</taxon>
    </lineage>
</organism>
<dbReference type="EMBL" id="MOPA01000002">
    <property type="protein sequence ID" value="KAK1544865.1"/>
    <property type="molecule type" value="Genomic_DNA"/>
</dbReference>
<evidence type="ECO:0000256" key="1">
    <source>
        <dbReference type="SAM" id="MobiDB-lite"/>
    </source>
</evidence>
<evidence type="ECO:0000313" key="2">
    <source>
        <dbReference type="EMBL" id="KAK1544865.1"/>
    </source>
</evidence>
<sequence>MGSKQLDKPKDHLHSQVRYKHGEKKKKESNGIAPRTLGRFNKKLVSLVAQGCRSRDKKVHGRIPSLWIR</sequence>
<reference evidence="2 3" key="1">
    <citation type="submission" date="2016-10" db="EMBL/GenBank/DDBJ databases">
        <title>The genome sequence of Colletotrichum fioriniae PJ7.</title>
        <authorList>
            <person name="Baroncelli R."/>
        </authorList>
    </citation>
    <scope>NUCLEOTIDE SEQUENCE [LARGE SCALE GENOMIC DNA]</scope>
    <source>
        <strain evidence="2 3">IMI 384185</strain>
    </source>
</reference>
<keyword evidence="3" id="KW-1185">Reference proteome</keyword>
<dbReference type="Proteomes" id="UP001241169">
    <property type="component" value="Unassembled WGS sequence"/>
</dbReference>
<name>A0ABQ9SZW1_9PEZI</name>